<accession>A0A5E5AKR3</accession>
<dbReference type="InterPro" id="IPR025421">
    <property type="entry name" value="DUF4148"/>
</dbReference>
<feature type="signal peptide" evidence="1">
    <location>
        <begin position="1"/>
        <end position="22"/>
    </location>
</feature>
<dbReference type="AlphaFoldDB" id="A0A5E5AKR3"/>
<dbReference type="Pfam" id="PF13663">
    <property type="entry name" value="DUF4148"/>
    <property type="match status" value="1"/>
</dbReference>
<dbReference type="EMBL" id="CABPSR010000001">
    <property type="protein sequence ID" value="VVE73597.1"/>
    <property type="molecule type" value="Genomic_DNA"/>
</dbReference>
<dbReference type="RefSeq" id="WP_150807764.1">
    <property type="nucleotide sequence ID" value="NZ_AP028930.1"/>
</dbReference>
<evidence type="ECO:0000313" key="3">
    <source>
        <dbReference type="Proteomes" id="UP000335538"/>
    </source>
</evidence>
<evidence type="ECO:0000256" key="1">
    <source>
        <dbReference type="SAM" id="SignalP"/>
    </source>
</evidence>
<protein>
    <recommendedName>
        <fullName evidence="4">DUF4148 domain-containing protein</fullName>
    </recommendedName>
</protein>
<feature type="chain" id="PRO_5023082263" description="DUF4148 domain-containing protein" evidence="1">
    <location>
        <begin position="23"/>
        <end position="108"/>
    </location>
</feature>
<gene>
    <name evidence="2" type="ORF">PSP31121_00041</name>
</gene>
<evidence type="ECO:0008006" key="4">
    <source>
        <dbReference type="Google" id="ProtNLM"/>
    </source>
</evidence>
<keyword evidence="1" id="KW-0732">Signal</keyword>
<proteinExistence type="predicted"/>
<name>A0A5E5AKR3_9BURK</name>
<organism evidence="2 3">
    <name type="scientific">Pandoraea sputorum</name>
    <dbReference type="NCBI Taxonomy" id="93222"/>
    <lineage>
        <taxon>Bacteria</taxon>
        <taxon>Pseudomonadati</taxon>
        <taxon>Pseudomonadota</taxon>
        <taxon>Betaproteobacteria</taxon>
        <taxon>Burkholderiales</taxon>
        <taxon>Burkholderiaceae</taxon>
        <taxon>Pandoraea</taxon>
    </lineage>
</organism>
<reference evidence="2 3" key="1">
    <citation type="submission" date="2019-08" db="EMBL/GenBank/DDBJ databases">
        <authorList>
            <person name="Peeters C."/>
        </authorList>
    </citation>
    <scope>NUCLEOTIDE SEQUENCE [LARGE SCALE GENOMIC DNA]</scope>
    <source>
        <strain evidence="2 3">LMG 31121</strain>
    </source>
</reference>
<sequence>MNTRILAAVVAAASFVSASAFADARYNDNTPDVAAATQSQVSRAEVRAELVQAAANGQLLQSETGAPLVAAAQTQNVAPAAPVAAALTRADVRAQLSDRNVFAQDSRS</sequence>
<dbReference type="Proteomes" id="UP000335538">
    <property type="component" value="Unassembled WGS sequence"/>
</dbReference>
<evidence type="ECO:0000313" key="2">
    <source>
        <dbReference type="EMBL" id="VVE73597.1"/>
    </source>
</evidence>